<dbReference type="InterPro" id="IPR004875">
    <property type="entry name" value="DDE_SF_endonuclease_dom"/>
</dbReference>
<dbReference type="EMBL" id="BGPR01002103">
    <property type="protein sequence ID" value="GBM67806.1"/>
    <property type="molecule type" value="Genomic_DNA"/>
</dbReference>
<organism evidence="2 3">
    <name type="scientific">Araneus ventricosus</name>
    <name type="common">Orbweaver spider</name>
    <name type="synonym">Epeira ventricosa</name>
    <dbReference type="NCBI Taxonomy" id="182803"/>
    <lineage>
        <taxon>Eukaryota</taxon>
        <taxon>Metazoa</taxon>
        <taxon>Ecdysozoa</taxon>
        <taxon>Arthropoda</taxon>
        <taxon>Chelicerata</taxon>
        <taxon>Arachnida</taxon>
        <taxon>Araneae</taxon>
        <taxon>Araneomorphae</taxon>
        <taxon>Entelegynae</taxon>
        <taxon>Araneoidea</taxon>
        <taxon>Araneidae</taxon>
        <taxon>Araneus</taxon>
    </lineage>
</organism>
<dbReference type="Proteomes" id="UP000499080">
    <property type="component" value="Unassembled WGS sequence"/>
</dbReference>
<dbReference type="PANTHER" id="PTHR19303:SF73">
    <property type="entry name" value="PROTEIN PDC2"/>
    <property type="match status" value="1"/>
</dbReference>
<feature type="domain" description="DDE-1" evidence="1">
    <location>
        <begin position="2"/>
        <end position="144"/>
    </location>
</feature>
<evidence type="ECO:0000259" key="1">
    <source>
        <dbReference type="Pfam" id="PF03184"/>
    </source>
</evidence>
<dbReference type="GO" id="GO:0003677">
    <property type="term" value="F:DNA binding"/>
    <property type="evidence" value="ECO:0007669"/>
    <property type="project" value="TreeGrafter"/>
</dbReference>
<accession>A0A4Y2HQX0</accession>
<dbReference type="InterPro" id="IPR050863">
    <property type="entry name" value="CenT-Element_Derived"/>
</dbReference>
<dbReference type="OrthoDB" id="125347at2759"/>
<keyword evidence="3" id="KW-1185">Reference proteome</keyword>
<proteinExistence type="predicted"/>
<dbReference type="GO" id="GO:0005634">
    <property type="term" value="C:nucleus"/>
    <property type="evidence" value="ECO:0007669"/>
    <property type="project" value="TreeGrafter"/>
</dbReference>
<evidence type="ECO:0000313" key="3">
    <source>
        <dbReference type="Proteomes" id="UP000499080"/>
    </source>
</evidence>
<evidence type="ECO:0000313" key="2">
    <source>
        <dbReference type="EMBL" id="GBM67806.1"/>
    </source>
</evidence>
<comment type="caution">
    <text evidence="2">The sequence shown here is derived from an EMBL/GenBank/DDBJ whole genome shotgun (WGS) entry which is preliminary data.</text>
</comment>
<sequence length="239" mass="27424">MIGRSKKPRSLAKIKSFPIMYKSNEKAWMTREICGDWLKGIEKEMAKKKRRIFLVIDNCNTHSNFPALKNITVKFLPPNTTSKSQPLDQRIIRSFNVGYRTQIVRRLLDSIGEGKPCTSISILESMRMADYAWRNVTETTIKNCCIKAGFSENKTSSETEEVDSIKHSVREGEINPEQWASIQKDCITKISFEDFLVVDNELQTCGTIADKEIIAKIKMQKFLMKKTKNCINKSTKKLS</sequence>
<name>A0A4Y2HQX0_ARAVE</name>
<dbReference type="PANTHER" id="PTHR19303">
    <property type="entry name" value="TRANSPOSON"/>
    <property type="match status" value="1"/>
</dbReference>
<dbReference type="Pfam" id="PF03184">
    <property type="entry name" value="DDE_1"/>
    <property type="match status" value="1"/>
</dbReference>
<gene>
    <name evidence="2" type="primary">TIGD6_129</name>
    <name evidence="2" type="ORF">AVEN_216253_1</name>
</gene>
<dbReference type="AlphaFoldDB" id="A0A4Y2HQX0"/>
<protein>
    <submittedName>
        <fullName evidence="2">Tigger transposable element-derived protein 6</fullName>
    </submittedName>
</protein>
<reference evidence="2 3" key="1">
    <citation type="journal article" date="2019" name="Sci. Rep.">
        <title>Orb-weaving spider Araneus ventricosus genome elucidates the spidroin gene catalogue.</title>
        <authorList>
            <person name="Kono N."/>
            <person name="Nakamura H."/>
            <person name="Ohtoshi R."/>
            <person name="Moran D.A.P."/>
            <person name="Shinohara A."/>
            <person name="Yoshida Y."/>
            <person name="Fujiwara M."/>
            <person name="Mori M."/>
            <person name="Tomita M."/>
            <person name="Arakawa K."/>
        </authorList>
    </citation>
    <scope>NUCLEOTIDE SEQUENCE [LARGE SCALE GENOMIC DNA]</scope>
</reference>